<accession>A0AAN7ZW80</accession>
<dbReference type="GO" id="GO:0000724">
    <property type="term" value="P:double-strand break repair via homologous recombination"/>
    <property type="evidence" value="ECO:0007669"/>
    <property type="project" value="TreeGrafter"/>
</dbReference>
<feature type="compositionally biased region" description="Basic and acidic residues" evidence="4">
    <location>
        <begin position="194"/>
        <end position="212"/>
    </location>
</feature>
<comment type="caution">
    <text evidence="6">The sequence shown here is derived from an EMBL/GenBank/DDBJ whole genome shotgun (WGS) entry which is preliminary data.</text>
</comment>
<evidence type="ECO:0000313" key="6">
    <source>
        <dbReference type="EMBL" id="KAK5706930.1"/>
    </source>
</evidence>
<dbReference type="EC" id="5.6.2.4" evidence="3"/>
<evidence type="ECO:0000256" key="4">
    <source>
        <dbReference type="SAM" id="MobiDB-lite"/>
    </source>
</evidence>
<proteinExistence type="inferred from homology"/>
<organism evidence="6 7">
    <name type="scientific">Elasticomyces elasticus</name>
    <dbReference type="NCBI Taxonomy" id="574655"/>
    <lineage>
        <taxon>Eukaryota</taxon>
        <taxon>Fungi</taxon>
        <taxon>Dikarya</taxon>
        <taxon>Ascomycota</taxon>
        <taxon>Pezizomycotina</taxon>
        <taxon>Dothideomycetes</taxon>
        <taxon>Dothideomycetidae</taxon>
        <taxon>Mycosphaerellales</taxon>
        <taxon>Teratosphaeriaceae</taxon>
        <taxon>Elasticomyces</taxon>
    </lineage>
</organism>
<dbReference type="PANTHER" id="PTHR13710:SF154">
    <property type="entry name" value="RECQ HELICASE, PUTATIVE (AFU_ORTHOLOGUE AFUA_6G14720)-RELATED"/>
    <property type="match status" value="1"/>
</dbReference>
<feature type="region of interest" description="Disordered" evidence="4">
    <location>
        <begin position="192"/>
        <end position="212"/>
    </location>
</feature>
<dbReference type="InterPro" id="IPR027417">
    <property type="entry name" value="P-loop_NTPase"/>
</dbReference>
<dbReference type="SUPFAM" id="SSF52540">
    <property type="entry name" value="P-loop containing nucleoside triphosphate hydrolases"/>
    <property type="match status" value="1"/>
</dbReference>
<evidence type="ECO:0000256" key="1">
    <source>
        <dbReference type="ARBA" id="ARBA00005446"/>
    </source>
</evidence>
<comment type="catalytic activity">
    <reaction evidence="2">
        <text>Couples ATP hydrolysis with the unwinding of duplex DNA by translocating in the 3'-5' direction.</text>
        <dbReference type="EC" id="5.6.2.4"/>
    </reaction>
</comment>
<dbReference type="Proteomes" id="UP001310594">
    <property type="component" value="Unassembled WGS sequence"/>
</dbReference>
<dbReference type="SMART" id="SM00490">
    <property type="entry name" value="HELICc"/>
    <property type="match status" value="1"/>
</dbReference>
<evidence type="ECO:0000259" key="5">
    <source>
        <dbReference type="PROSITE" id="PS51194"/>
    </source>
</evidence>
<sequence>MLEASAQWRPKMLRLQEMAQQDVPVVYLTATLPPSEEEAWLSIVGVARKDMHMIRDVTTRPNIAYSVVKYGVEEEEQCVKGLVGEKLAQYPDGQVIVYCRTIKQVKRVAEYTGGQAFYRVIGNGEEKARILRRLTGQSTRLFVATNALGLGVDAPQIRCVIHVGCPSEMEQYAQESGRAGRDEKASEAIIMRTMKQDGRGEKGVGELRWSEP</sequence>
<protein>
    <recommendedName>
        <fullName evidence="3">DNA 3'-5' helicase</fullName>
        <ecNumber evidence="3">5.6.2.4</ecNumber>
    </recommendedName>
</protein>
<dbReference type="GO" id="GO:0043138">
    <property type="term" value="F:3'-5' DNA helicase activity"/>
    <property type="evidence" value="ECO:0007669"/>
    <property type="project" value="UniProtKB-EC"/>
</dbReference>
<evidence type="ECO:0000313" key="7">
    <source>
        <dbReference type="Proteomes" id="UP001310594"/>
    </source>
</evidence>
<dbReference type="PROSITE" id="PS51194">
    <property type="entry name" value="HELICASE_CTER"/>
    <property type="match status" value="1"/>
</dbReference>
<comment type="similarity">
    <text evidence="1">Belongs to the helicase family. RecQ subfamily.</text>
</comment>
<dbReference type="GO" id="GO:0005694">
    <property type="term" value="C:chromosome"/>
    <property type="evidence" value="ECO:0007669"/>
    <property type="project" value="TreeGrafter"/>
</dbReference>
<dbReference type="GO" id="GO:0005737">
    <property type="term" value="C:cytoplasm"/>
    <property type="evidence" value="ECO:0007669"/>
    <property type="project" value="TreeGrafter"/>
</dbReference>
<dbReference type="GO" id="GO:0009378">
    <property type="term" value="F:four-way junction helicase activity"/>
    <property type="evidence" value="ECO:0007669"/>
    <property type="project" value="TreeGrafter"/>
</dbReference>
<evidence type="ECO:0000256" key="3">
    <source>
        <dbReference type="ARBA" id="ARBA00034808"/>
    </source>
</evidence>
<reference evidence="6" key="1">
    <citation type="submission" date="2023-08" db="EMBL/GenBank/DDBJ databases">
        <title>Black Yeasts Isolated from many extreme environments.</title>
        <authorList>
            <person name="Coleine C."/>
            <person name="Stajich J.E."/>
            <person name="Selbmann L."/>
        </authorList>
    </citation>
    <scope>NUCLEOTIDE SEQUENCE</scope>
    <source>
        <strain evidence="6">CCFEE 5810</strain>
    </source>
</reference>
<dbReference type="AlphaFoldDB" id="A0AAN7ZW80"/>
<dbReference type="PANTHER" id="PTHR13710">
    <property type="entry name" value="DNA HELICASE RECQ FAMILY MEMBER"/>
    <property type="match status" value="1"/>
</dbReference>
<evidence type="ECO:0000256" key="2">
    <source>
        <dbReference type="ARBA" id="ARBA00034617"/>
    </source>
</evidence>
<dbReference type="Gene3D" id="3.40.50.300">
    <property type="entry name" value="P-loop containing nucleotide triphosphate hydrolases"/>
    <property type="match status" value="1"/>
</dbReference>
<dbReference type="InterPro" id="IPR001650">
    <property type="entry name" value="Helicase_C-like"/>
</dbReference>
<dbReference type="Pfam" id="PF00271">
    <property type="entry name" value="Helicase_C"/>
    <property type="match status" value="1"/>
</dbReference>
<gene>
    <name evidence="6" type="ORF">LTR97_001922</name>
</gene>
<dbReference type="EMBL" id="JAVRQU010000002">
    <property type="protein sequence ID" value="KAK5706930.1"/>
    <property type="molecule type" value="Genomic_DNA"/>
</dbReference>
<feature type="domain" description="Helicase C-terminal" evidence="5">
    <location>
        <begin position="66"/>
        <end position="212"/>
    </location>
</feature>
<name>A0AAN7ZW80_9PEZI</name>